<keyword evidence="3 7" id="KW-0133">Cell shape</keyword>
<dbReference type="InterPro" id="IPR035911">
    <property type="entry name" value="MurE/MurF_N"/>
</dbReference>
<evidence type="ECO:0000256" key="5">
    <source>
        <dbReference type="ARBA" id="ARBA00023306"/>
    </source>
</evidence>
<dbReference type="Gene3D" id="3.90.190.20">
    <property type="entry name" value="Mur ligase, C-terminal domain"/>
    <property type="match status" value="1"/>
</dbReference>
<name>A0A506Y4Q5_9MICO</name>
<evidence type="ECO:0000256" key="6">
    <source>
        <dbReference type="ARBA" id="ARBA00023316"/>
    </source>
</evidence>
<dbReference type="InterPro" id="IPR013221">
    <property type="entry name" value="Mur_ligase_cen"/>
</dbReference>
<comment type="PTM">
    <text evidence="7">Carboxylation is probably crucial for Mg(2+) binding and, consequently, for the gamma-phosphate positioning of ATP.</text>
</comment>
<keyword evidence="7" id="KW-0067">ATP-binding</keyword>
<proteinExistence type="inferred from homology"/>
<dbReference type="GO" id="GO:0005524">
    <property type="term" value="F:ATP binding"/>
    <property type="evidence" value="ECO:0007669"/>
    <property type="project" value="UniProtKB-UniRule"/>
</dbReference>
<dbReference type="InterPro" id="IPR004101">
    <property type="entry name" value="Mur_ligase_C"/>
</dbReference>
<dbReference type="SUPFAM" id="SSF63418">
    <property type="entry name" value="MurE/MurF N-terminal domain"/>
    <property type="match status" value="1"/>
</dbReference>
<dbReference type="GO" id="GO:0008360">
    <property type="term" value="P:regulation of cell shape"/>
    <property type="evidence" value="ECO:0007669"/>
    <property type="project" value="UniProtKB-KW"/>
</dbReference>
<feature type="binding site" evidence="7">
    <location>
        <position position="46"/>
    </location>
    <ligand>
        <name>UDP-N-acetyl-alpha-D-muramoyl-L-alanyl-D-glutamate</name>
        <dbReference type="ChEBI" id="CHEBI:83900"/>
    </ligand>
</feature>
<dbReference type="GO" id="GO:0000287">
    <property type="term" value="F:magnesium ion binding"/>
    <property type="evidence" value="ECO:0007669"/>
    <property type="project" value="UniProtKB-UniRule"/>
</dbReference>
<dbReference type="InterPro" id="IPR000713">
    <property type="entry name" value="Mur_ligase_N"/>
</dbReference>
<sequence length="515" mass="55532">MSSRIPPVLRPEHPASRPLSRLVDEFDLDLRGSADGVEITGITLSSTEVRPGDLYVGLRGAKAHGASYATDAAAAGAVAIVTDEEGAELSADAGLPTIVVENPREALGELSNWVYRTREDSPLIFGTTGTNGKTSTSYILEGILKQLGLVTGLSSTAERHIGDLTVVSRLTTPEASEMHALLARMREAGVRAVALEVSAQALTWNRVDGIVFDVVAFTNLSHDHLDDYADMEEYFRAKLPLFDPDRAKRGVVSLDTAWGARVVEESRIPVTTISALPEVDAEWRVEIIEESAERTGFRLTGPEGRTLETSVPLIGWHMAANAGLAIVMLVEAGFELEAIGQALDADGGIRAYLPGRTERVSGDRGPSVYVDFGHSPDAFENTLAAVRKFTTGRTIMVFGADGDRDATKRHEMGRVAAEGSDILVITDHHPRFEDPTSIRATLLEGAALAEHQPEQTLEVSPPEAAIRAAVNLAEEGDSILWAGPGHQDYRDIRGVRTEYSARDEARAALREAGWE</sequence>
<reference evidence="12 13" key="1">
    <citation type="submission" date="2019-06" db="EMBL/GenBank/DDBJ databases">
        <authorList>
            <person name="Li F."/>
        </authorList>
    </citation>
    <scope>NUCLEOTIDE SEQUENCE [LARGE SCALE GENOMIC DNA]</scope>
    <source>
        <strain evidence="12 13">10F1D-1</strain>
    </source>
</reference>
<dbReference type="EMBL" id="VHQG01000002">
    <property type="protein sequence ID" value="TPW76387.1"/>
    <property type="molecule type" value="Genomic_DNA"/>
</dbReference>
<dbReference type="InterPro" id="IPR036615">
    <property type="entry name" value="Mur_ligase_C_dom_sf"/>
</dbReference>
<evidence type="ECO:0000259" key="9">
    <source>
        <dbReference type="Pfam" id="PF01225"/>
    </source>
</evidence>
<feature type="domain" description="Mur ligase C-terminal" evidence="10">
    <location>
        <begin position="355"/>
        <end position="484"/>
    </location>
</feature>
<keyword evidence="6 7" id="KW-0961">Cell wall biogenesis/degradation</keyword>
<feature type="binding site" evidence="7">
    <location>
        <position position="198"/>
    </location>
    <ligand>
        <name>UDP-N-acetyl-alpha-D-muramoyl-L-alanyl-D-glutamate</name>
        <dbReference type="ChEBI" id="CHEBI:83900"/>
    </ligand>
</feature>
<feature type="binding site" evidence="7">
    <location>
        <position position="206"/>
    </location>
    <ligand>
        <name>UDP-N-acetyl-alpha-D-muramoyl-L-alanyl-D-glutamate</name>
        <dbReference type="ChEBI" id="CHEBI:83900"/>
    </ligand>
</feature>
<dbReference type="PANTHER" id="PTHR23135">
    <property type="entry name" value="MUR LIGASE FAMILY MEMBER"/>
    <property type="match status" value="1"/>
</dbReference>
<evidence type="ECO:0000259" key="11">
    <source>
        <dbReference type="Pfam" id="PF08245"/>
    </source>
</evidence>
<evidence type="ECO:0000256" key="2">
    <source>
        <dbReference type="ARBA" id="ARBA00022618"/>
    </source>
</evidence>
<evidence type="ECO:0000256" key="8">
    <source>
        <dbReference type="RuleBase" id="RU004135"/>
    </source>
</evidence>
<feature type="binding site" evidence="7">
    <location>
        <begin position="171"/>
        <end position="172"/>
    </location>
    <ligand>
        <name>UDP-N-acetyl-alpha-D-muramoyl-L-alanyl-D-glutamate</name>
        <dbReference type="ChEBI" id="CHEBI:83900"/>
    </ligand>
</feature>
<comment type="cofactor">
    <cofactor evidence="7">
        <name>Mg(2+)</name>
        <dbReference type="ChEBI" id="CHEBI:18420"/>
    </cofactor>
</comment>
<keyword evidence="4 7" id="KW-0573">Peptidoglycan synthesis</keyword>
<evidence type="ECO:0000256" key="1">
    <source>
        <dbReference type="ARBA" id="ARBA00005898"/>
    </source>
</evidence>
<dbReference type="Gene3D" id="3.40.1390.10">
    <property type="entry name" value="MurE/MurF, N-terminal domain"/>
    <property type="match status" value="1"/>
</dbReference>
<dbReference type="PANTHER" id="PTHR23135:SF4">
    <property type="entry name" value="UDP-N-ACETYLMURAMOYL-L-ALANYL-D-GLUTAMATE--2,6-DIAMINOPIMELATE LIGASE MURE HOMOLOG, CHLOROPLASTIC"/>
    <property type="match status" value="1"/>
</dbReference>
<evidence type="ECO:0000313" key="13">
    <source>
        <dbReference type="Proteomes" id="UP000316252"/>
    </source>
</evidence>
<keyword evidence="13" id="KW-1185">Reference proteome</keyword>
<feature type="domain" description="Mur ligase central" evidence="11">
    <location>
        <begin position="128"/>
        <end position="328"/>
    </location>
</feature>
<evidence type="ECO:0000259" key="10">
    <source>
        <dbReference type="Pfam" id="PF02875"/>
    </source>
</evidence>
<dbReference type="EC" id="6.3.2.-" evidence="7"/>
<evidence type="ECO:0000313" key="12">
    <source>
        <dbReference type="EMBL" id="TPW76387.1"/>
    </source>
</evidence>
<gene>
    <name evidence="7" type="primary">murE</name>
    <name evidence="12" type="ORF">FJ657_11475</name>
</gene>
<dbReference type="Pfam" id="PF02875">
    <property type="entry name" value="Mur_ligase_C"/>
    <property type="match status" value="1"/>
</dbReference>
<dbReference type="Pfam" id="PF01225">
    <property type="entry name" value="Mur_ligase"/>
    <property type="match status" value="1"/>
</dbReference>
<comment type="caution">
    <text evidence="7">Lacks conserved residue(s) required for the propagation of feature annotation.</text>
</comment>
<dbReference type="InterPro" id="IPR036565">
    <property type="entry name" value="Mur-like_cat_sf"/>
</dbReference>
<dbReference type="AlphaFoldDB" id="A0A506Y4Q5"/>
<evidence type="ECO:0000256" key="3">
    <source>
        <dbReference type="ARBA" id="ARBA00022960"/>
    </source>
</evidence>
<dbReference type="GO" id="GO:0051301">
    <property type="term" value="P:cell division"/>
    <property type="evidence" value="ECO:0007669"/>
    <property type="project" value="UniProtKB-KW"/>
</dbReference>
<accession>A0A506Y4Q5</accession>
<keyword evidence="5 7" id="KW-0131">Cell cycle</keyword>
<dbReference type="UniPathway" id="UPA00219"/>
<keyword evidence="2 7" id="KW-0132">Cell division</keyword>
<dbReference type="SUPFAM" id="SSF53244">
    <property type="entry name" value="MurD-like peptide ligases, peptide-binding domain"/>
    <property type="match status" value="1"/>
</dbReference>
<keyword evidence="7" id="KW-0963">Cytoplasm</keyword>
<comment type="caution">
    <text evidence="12">The sequence shown here is derived from an EMBL/GenBank/DDBJ whole genome shotgun (WGS) entry which is preliminary data.</text>
</comment>
<dbReference type="Gene3D" id="3.40.1190.10">
    <property type="entry name" value="Mur-like, catalytic domain"/>
    <property type="match status" value="1"/>
</dbReference>
<dbReference type="OrthoDB" id="9800958at2"/>
<organism evidence="12 13">
    <name type="scientific">Schumannella soli</name>
    <dbReference type="NCBI Taxonomy" id="2590779"/>
    <lineage>
        <taxon>Bacteria</taxon>
        <taxon>Bacillati</taxon>
        <taxon>Actinomycetota</taxon>
        <taxon>Actinomycetes</taxon>
        <taxon>Micrococcales</taxon>
        <taxon>Microbacteriaceae</taxon>
        <taxon>Schumannella</taxon>
    </lineage>
</organism>
<dbReference type="GO" id="GO:0005737">
    <property type="term" value="C:cytoplasm"/>
    <property type="evidence" value="ECO:0007669"/>
    <property type="project" value="UniProtKB-SubCell"/>
</dbReference>
<evidence type="ECO:0000256" key="7">
    <source>
        <dbReference type="HAMAP-Rule" id="MF_00208"/>
    </source>
</evidence>
<keyword evidence="7 12" id="KW-0436">Ligase</keyword>
<evidence type="ECO:0000256" key="4">
    <source>
        <dbReference type="ARBA" id="ARBA00022984"/>
    </source>
</evidence>
<dbReference type="RefSeq" id="WP_141163742.1">
    <property type="nucleotide sequence ID" value="NZ_VHQG01000002.1"/>
</dbReference>
<comment type="similarity">
    <text evidence="1 7">Belongs to the MurCDEF family. MurE subfamily.</text>
</comment>
<dbReference type="SUPFAM" id="SSF53623">
    <property type="entry name" value="MurD-like peptide ligases, catalytic domain"/>
    <property type="match status" value="1"/>
</dbReference>
<feature type="domain" description="Mur ligase N-terminal catalytic" evidence="9">
    <location>
        <begin position="38"/>
        <end position="112"/>
    </location>
</feature>
<dbReference type="GO" id="GO:0009252">
    <property type="term" value="P:peptidoglycan biosynthetic process"/>
    <property type="evidence" value="ECO:0007669"/>
    <property type="project" value="UniProtKB-UniRule"/>
</dbReference>
<feature type="modified residue" description="N6-carboxylysine" evidence="7">
    <location>
        <position position="238"/>
    </location>
</feature>
<protein>
    <recommendedName>
        <fullName evidence="7">UDP-N-acetylmuramyl-tripeptide synthetase</fullName>
        <ecNumber evidence="7">6.3.2.-</ecNumber>
    </recommendedName>
    <alternativeName>
        <fullName evidence="7">UDP-MurNAc-tripeptide synthetase</fullName>
    </alternativeName>
</protein>
<comment type="subcellular location">
    <subcellularLocation>
        <location evidence="7 8">Cytoplasm</location>
    </subcellularLocation>
</comment>
<dbReference type="GO" id="GO:0071555">
    <property type="term" value="P:cell wall organization"/>
    <property type="evidence" value="ECO:0007669"/>
    <property type="project" value="UniProtKB-KW"/>
</dbReference>
<dbReference type="Proteomes" id="UP000316252">
    <property type="component" value="Unassembled WGS sequence"/>
</dbReference>
<dbReference type="NCBIfam" id="TIGR01085">
    <property type="entry name" value="murE"/>
    <property type="match status" value="1"/>
</dbReference>
<dbReference type="Pfam" id="PF08245">
    <property type="entry name" value="Mur_ligase_M"/>
    <property type="match status" value="1"/>
</dbReference>
<feature type="binding site" evidence="7">
    <location>
        <position position="44"/>
    </location>
    <ligand>
        <name>UDP-N-acetyl-alpha-D-muramoyl-L-alanyl-D-glutamate</name>
        <dbReference type="ChEBI" id="CHEBI:83900"/>
    </ligand>
</feature>
<keyword evidence="7" id="KW-0460">Magnesium</keyword>
<comment type="function">
    <text evidence="7">Catalyzes the addition of an amino acid to the nucleotide precursor UDP-N-acetylmuramoyl-L-alanyl-D-glutamate (UMAG) in the biosynthesis of bacterial cell-wall peptidoglycan.</text>
</comment>
<feature type="binding site" evidence="7">
    <location>
        <begin position="129"/>
        <end position="135"/>
    </location>
    <ligand>
        <name>ATP</name>
        <dbReference type="ChEBI" id="CHEBI:30616"/>
    </ligand>
</feature>
<dbReference type="HAMAP" id="MF_00208">
    <property type="entry name" value="MurE"/>
    <property type="match status" value="1"/>
</dbReference>
<dbReference type="GO" id="GO:0016881">
    <property type="term" value="F:acid-amino acid ligase activity"/>
    <property type="evidence" value="ECO:0007669"/>
    <property type="project" value="UniProtKB-UniRule"/>
</dbReference>
<dbReference type="InterPro" id="IPR005761">
    <property type="entry name" value="UDP-N-AcMur-Glu-dNH2Pim_ligase"/>
</dbReference>
<keyword evidence="7" id="KW-0547">Nucleotide-binding</keyword>
<comment type="pathway">
    <text evidence="7 8">Cell wall biogenesis; peptidoglycan biosynthesis.</text>
</comment>